<dbReference type="AlphaFoldDB" id="A0A5N8W1A1"/>
<comment type="caution">
    <text evidence="1">The sequence shown here is derived from an EMBL/GenBank/DDBJ whole genome shotgun (WGS) entry which is preliminary data.</text>
</comment>
<sequence length="114" mass="12416">MPPRPRSAVLINRRANVVRGELRPRLFLRTTEFSDVSTYGVWSPRTGRCPTPTTHRVTSPSWGALTRAAPSGAIAAERSLVRPVAPGAPARGHLVRAGETGVRTCGYVPPWYEV</sequence>
<evidence type="ECO:0000313" key="2">
    <source>
        <dbReference type="Proteomes" id="UP000326979"/>
    </source>
</evidence>
<gene>
    <name evidence="1" type="ORF">FNH04_14325</name>
</gene>
<evidence type="ECO:0000313" key="1">
    <source>
        <dbReference type="EMBL" id="MPY41039.1"/>
    </source>
</evidence>
<reference evidence="1 2" key="1">
    <citation type="submission" date="2019-07" db="EMBL/GenBank/DDBJ databases">
        <title>New species of Amycolatopsis and Streptomyces.</title>
        <authorList>
            <person name="Duangmal K."/>
            <person name="Teo W.F.A."/>
            <person name="Lipun K."/>
        </authorList>
    </citation>
    <scope>NUCLEOTIDE SEQUENCE [LARGE SCALE GENOMIC DNA]</scope>
    <source>
        <strain evidence="1 2">TISTR 2346</strain>
    </source>
</reference>
<dbReference type="OrthoDB" id="9809052at2"/>
<accession>A0A5N8W1A1</accession>
<keyword evidence="2" id="KW-1185">Reference proteome</keyword>
<proteinExistence type="predicted"/>
<name>A0A5N8W1A1_9ACTN</name>
<protein>
    <submittedName>
        <fullName evidence="1">Uncharacterized protein</fullName>
    </submittedName>
</protein>
<organism evidence="1 2">
    <name type="scientific">Streptomyces phyllanthi</name>
    <dbReference type="NCBI Taxonomy" id="1803180"/>
    <lineage>
        <taxon>Bacteria</taxon>
        <taxon>Bacillati</taxon>
        <taxon>Actinomycetota</taxon>
        <taxon>Actinomycetes</taxon>
        <taxon>Kitasatosporales</taxon>
        <taxon>Streptomycetaceae</taxon>
        <taxon>Streptomyces</taxon>
    </lineage>
</organism>
<dbReference type="EMBL" id="VJZE01000079">
    <property type="protein sequence ID" value="MPY41039.1"/>
    <property type="molecule type" value="Genomic_DNA"/>
</dbReference>
<dbReference type="Proteomes" id="UP000326979">
    <property type="component" value="Unassembled WGS sequence"/>
</dbReference>